<dbReference type="InterPro" id="IPR050982">
    <property type="entry name" value="Auxin_biosynth/cation_transpt"/>
</dbReference>
<evidence type="ECO:0000313" key="3">
    <source>
        <dbReference type="Proteomes" id="UP000662939"/>
    </source>
</evidence>
<keyword evidence="3" id="KW-1185">Reference proteome</keyword>
<organism evidence="2 3">
    <name type="scientific">Natronoglycomyces albus</name>
    <dbReference type="NCBI Taxonomy" id="2811108"/>
    <lineage>
        <taxon>Bacteria</taxon>
        <taxon>Bacillati</taxon>
        <taxon>Actinomycetota</taxon>
        <taxon>Actinomycetes</taxon>
        <taxon>Glycomycetales</taxon>
        <taxon>Glycomycetaceae</taxon>
        <taxon>Natronoglycomyces</taxon>
    </lineage>
</organism>
<evidence type="ECO:0000256" key="1">
    <source>
        <dbReference type="ARBA" id="ARBA00023002"/>
    </source>
</evidence>
<dbReference type="AlphaFoldDB" id="A0A895XTU6"/>
<name>A0A895XTU6_9ACTN</name>
<dbReference type="GO" id="GO:0004497">
    <property type="term" value="F:monooxygenase activity"/>
    <property type="evidence" value="ECO:0007669"/>
    <property type="project" value="TreeGrafter"/>
</dbReference>
<dbReference type="PRINTS" id="PR00368">
    <property type="entry name" value="FADPNR"/>
</dbReference>
<dbReference type="Proteomes" id="UP000662939">
    <property type="component" value="Chromosome"/>
</dbReference>
<dbReference type="RefSeq" id="WP_213172754.1">
    <property type="nucleotide sequence ID" value="NZ_CP070496.1"/>
</dbReference>
<accession>A0A895XTU6</accession>
<reference evidence="2" key="1">
    <citation type="submission" date="2021-02" db="EMBL/GenBank/DDBJ databases">
        <title>Natronoglycomyces albus gen. nov., sp. nov, a haloalkaliphilic actinobacterium from a soda solonchak soil.</title>
        <authorList>
            <person name="Sorokin D.Y."/>
            <person name="Khijniak T.V."/>
            <person name="Zakharycheva A.P."/>
            <person name="Boueva O.V."/>
            <person name="Ariskina E.V."/>
            <person name="Hahnke R.L."/>
            <person name="Bunk B."/>
            <person name="Sproer C."/>
            <person name="Schumann P."/>
            <person name="Evtushenko L.I."/>
            <person name="Kublanov I.V."/>
        </authorList>
    </citation>
    <scope>NUCLEOTIDE SEQUENCE</scope>
    <source>
        <strain evidence="2">DSM 106290</strain>
    </source>
</reference>
<dbReference type="InterPro" id="IPR036188">
    <property type="entry name" value="FAD/NAD-bd_sf"/>
</dbReference>
<keyword evidence="1" id="KW-0560">Oxidoreductase</keyword>
<gene>
    <name evidence="2" type="ORF">JQS30_07615</name>
</gene>
<sequence length="465" mass="48414">MSRTSRPPAATAIVIGAGPVGLATAAHLLERGIHPTVVESGPHIASAVRSWGHIRMFSPWRYNLDAASVRLLEKTGWSSPDLDALPTGAELVGLYLEPLAEELSAYVRLGSTVEAVSRQGMDKSRTIGREGRPYLVRVSTANGAVTDIAADAVIDTSGNWNQPNPMGSAGLLAPGEVESAAYVAGPLPDVLGQDRKRFAGKHTLVVGMGHSAVNSLLNLAALAEAEPETTITWAVRSASVRRAYGGGAADALPARGALGDRLRKLVESDSVRLIRTFTVDKIVGAAGGPSAGPATVYGHTLEAEHKLDVDVIVNATGFRPQLDFLREVRLSLDPAVEAPVALAQMIDPNFHSCGTVPAHGEKELAHPDDGFYLAGSKSYGRAPTFLLATGYEQVRSIAASLAGDQAAADQVRLSLPETGVCSTDLVENQAGASLGLTTGVLHGYSADEDVQDPAEDAPATTGCCG</sequence>
<protein>
    <submittedName>
        <fullName evidence="2">FAD-dependent oxidoreductase</fullName>
    </submittedName>
</protein>
<evidence type="ECO:0000313" key="2">
    <source>
        <dbReference type="EMBL" id="QSB06745.1"/>
    </source>
</evidence>
<dbReference type="SUPFAM" id="SSF51905">
    <property type="entry name" value="FAD/NAD(P)-binding domain"/>
    <property type="match status" value="1"/>
</dbReference>
<dbReference type="EMBL" id="CP070496">
    <property type="protein sequence ID" value="QSB06745.1"/>
    <property type="molecule type" value="Genomic_DNA"/>
</dbReference>
<dbReference type="GO" id="GO:0050660">
    <property type="term" value="F:flavin adenine dinucleotide binding"/>
    <property type="evidence" value="ECO:0007669"/>
    <property type="project" value="TreeGrafter"/>
</dbReference>
<dbReference type="Gene3D" id="3.50.50.60">
    <property type="entry name" value="FAD/NAD(P)-binding domain"/>
    <property type="match status" value="1"/>
</dbReference>
<proteinExistence type="predicted"/>
<dbReference type="Pfam" id="PF13738">
    <property type="entry name" value="Pyr_redox_3"/>
    <property type="match status" value="1"/>
</dbReference>
<dbReference type="KEGG" id="nav:JQS30_07615"/>
<dbReference type="PANTHER" id="PTHR43539:SF78">
    <property type="entry name" value="FLAVIN-CONTAINING MONOOXYGENASE"/>
    <property type="match status" value="1"/>
</dbReference>
<dbReference type="PANTHER" id="PTHR43539">
    <property type="entry name" value="FLAVIN-BINDING MONOOXYGENASE-LIKE PROTEIN (AFU_ORTHOLOGUE AFUA_4G09220)"/>
    <property type="match status" value="1"/>
</dbReference>